<protein>
    <submittedName>
        <fullName evidence="13">Gamma-glutamyltranspeptidase</fullName>
    </submittedName>
</protein>
<name>A0A372KPE4_9STRE</name>
<dbReference type="Pfam" id="PF00746">
    <property type="entry name" value="Gram_pos_anchor"/>
    <property type="match status" value="1"/>
</dbReference>
<dbReference type="GO" id="GO:0007155">
    <property type="term" value="P:cell adhesion"/>
    <property type="evidence" value="ECO:0007669"/>
    <property type="project" value="InterPro"/>
</dbReference>
<feature type="region of interest" description="Disordered" evidence="6">
    <location>
        <begin position="320"/>
        <end position="435"/>
    </location>
</feature>
<gene>
    <name evidence="11" type="ORF">DDV21_003230</name>
    <name evidence="12" type="ORF">DDV22_07360</name>
    <name evidence="13" type="ORF">DDV23_04540</name>
</gene>
<feature type="transmembrane region" description="Helical" evidence="7">
    <location>
        <begin position="438"/>
        <end position="457"/>
    </location>
</feature>
<keyword evidence="7" id="KW-1133">Transmembrane helix</keyword>
<dbReference type="AlphaFoldDB" id="A0A372KPE4"/>
<dbReference type="KEGG" id="schj:DDV21_003230"/>
<evidence type="ECO:0000256" key="6">
    <source>
        <dbReference type="SAM" id="MobiDB-lite"/>
    </source>
</evidence>
<evidence type="ECO:0000313" key="14">
    <source>
        <dbReference type="Proteomes" id="UP000246115"/>
    </source>
</evidence>
<reference evidence="11" key="4">
    <citation type="journal article" date="2019" name="Int. J. Syst. Evol. Microbiol.">
        <title>Streptococcus chenjunshii sp. nov. isolated from feces of Tibetan antelopes.</title>
        <authorList>
            <person name="Tian Z."/>
            <person name="Lu S."/>
            <person name="Jin D."/>
            <person name="Yang J."/>
            <person name="Pu J."/>
            <person name="Lai X.H."/>
            <person name="Bai X.N."/>
            <person name="Wu X.M."/>
            <person name="Li J."/>
            <person name="Wang S."/>
            <person name="Xu J."/>
        </authorList>
    </citation>
    <scope>NUCLEOTIDE SEQUENCE</scope>
    <source>
        <strain evidence="11">Z15</strain>
    </source>
</reference>
<dbReference type="InterPro" id="IPR019931">
    <property type="entry name" value="LPXTG_anchor"/>
</dbReference>
<feature type="domain" description="Collagen binding" evidence="10">
    <location>
        <begin position="173"/>
        <end position="293"/>
    </location>
</feature>
<dbReference type="InterPro" id="IPR008966">
    <property type="entry name" value="Adhesion_dom_sf"/>
</dbReference>
<evidence type="ECO:0000256" key="1">
    <source>
        <dbReference type="ARBA" id="ARBA00004191"/>
    </source>
</evidence>
<dbReference type="InterPro" id="IPR011252">
    <property type="entry name" value="Fibrogen-bd_dom1"/>
</dbReference>
<dbReference type="Proteomes" id="UP000246115">
    <property type="component" value="Chromosome"/>
</dbReference>
<feature type="compositionally biased region" description="Polar residues" evidence="6">
    <location>
        <begin position="407"/>
        <end position="416"/>
    </location>
</feature>
<dbReference type="EMBL" id="QVQZ01000007">
    <property type="protein sequence ID" value="RFU53468.1"/>
    <property type="molecule type" value="Genomic_DNA"/>
</dbReference>
<comment type="subcellular location">
    <subcellularLocation>
        <location evidence="1">Secreted</location>
        <location evidence="1">Cell wall</location>
    </subcellularLocation>
</comment>
<reference evidence="14" key="3">
    <citation type="submission" date="2018-08" db="EMBL/GenBank/DDBJ databases">
        <title>Streptococcus chenjunshii sp. nov., isolated from stools sample of the Tibetan antelope in the Qinghai-Tibet plateau, China.</title>
        <authorList>
            <person name="Tian Z."/>
        </authorList>
    </citation>
    <scope>NUCLEOTIDE SEQUENCE [LARGE SCALE GENOMIC DNA]</scope>
    <source>
        <strain evidence="14">Z15</strain>
    </source>
</reference>
<dbReference type="EMBL" id="QVQY01000019">
    <property type="protein sequence ID" value="RFU50696.1"/>
    <property type="molecule type" value="Genomic_DNA"/>
</dbReference>
<reference evidence="12 16" key="1">
    <citation type="submission" date="2018-08" db="EMBL/GenBank/DDBJ databases">
        <title>Draft genome of Streptococcus sp .nov. Z2.</title>
        <authorList>
            <person name="Tian Z."/>
        </authorList>
    </citation>
    <scope>NUCLEOTIDE SEQUENCE [LARGE SCALE GENOMIC DNA]</scope>
    <source>
        <strain evidence="12 16">Z2</strain>
    </source>
</reference>
<proteinExistence type="predicted"/>
<feature type="signal peptide" evidence="8">
    <location>
        <begin position="1"/>
        <end position="30"/>
    </location>
</feature>
<keyword evidence="5" id="KW-0572">Peptidoglycan-anchor</keyword>
<dbReference type="Gene3D" id="2.60.40.740">
    <property type="match status" value="1"/>
</dbReference>
<reference evidence="13 15" key="2">
    <citation type="submission" date="2018-08" db="EMBL/GenBank/DDBJ databases">
        <title>Draft genome of Streptococcus sp. nov. Z1.</title>
        <authorList>
            <person name="Tian Z."/>
        </authorList>
    </citation>
    <scope>NUCLEOTIDE SEQUENCE [LARGE SCALE GENOMIC DNA]</scope>
    <source>
        <strain evidence="13">Z1</strain>
        <strain evidence="15">Z1(2018)</strain>
    </source>
</reference>
<dbReference type="Proteomes" id="UP000264056">
    <property type="component" value="Unassembled WGS sequence"/>
</dbReference>
<accession>A0A372KPE4</accession>
<dbReference type="SUPFAM" id="SSF49401">
    <property type="entry name" value="Bacterial adhesins"/>
    <property type="match status" value="2"/>
</dbReference>
<evidence type="ECO:0000256" key="4">
    <source>
        <dbReference type="ARBA" id="ARBA00022729"/>
    </source>
</evidence>
<evidence type="ECO:0000313" key="16">
    <source>
        <dbReference type="Proteomes" id="UP000264056"/>
    </source>
</evidence>
<sequence length="465" mass="49749">MVKTSKHRLYFLIPFVWFVALFSLSSPVQASDVSANVTSLTVSPAEIADGGKTTVRFTFDEHVQKIKSGDTIKVTWQNSGTVYGSGFSQTVRLTIQGTYIGDLVISDGQALVTFTDGVNDLQNITGWGEFEIQGRNLTQTSGEHTGSFVINSGGQSTSLTVKKGAAGTSSVFYYKTGDMQTDDTEHVRWFLNINNDRVYVDGDVRIEDEIQSGQTLDIDSFYITVTGFRNEVYAGSDALARFAADFAGSVISADAKTGKITVLIPGGWVSLNSISIMYLTKIDNPDQKAFENYSKAWYQENGKEAVNGQEFNYTVANVAADGGADGDKTTTTTVTESSTTSQPTSTTVTESPTTSQSTTTVTESSTTSQPTSTTVTESSTTSQSTTTVTESPTTSQSTTTVTESSSASQPNTPQKSVDSKGKKAANKLPTTGDKSDKLMTAVGLVTVWIAILGVVLYPKLRNAVR</sequence>
<evidence type="ECO:0000313" key="15">
    <source>
        <dbReference type="Proteomes" id="UP000262901"/>
    </source>
</evidence>
<organism evidence="13 15">
    <name type="scientific">Streptococcus chenjunshii</name>
    <dbReference type="NCBI Taxonomy" id="2173853"/>
    <lineage>
        <taxon>Bacteria</taxon>
        <taxon>Bacillati</taxon>
        <taxon>Bacillota</taxon>
        <taxon>Bacilli</taxon>
        <taxon>Lactobacillales</taxon>
        <taxon>Streptococcaceae</taxon>
        <taxon>Streptococcus</taxon>
    </lineage>
</organism>
<keyword evidence="2" id="KW-0134">Cell wall</keyword>
<keyword evidence="7" id="KW-0812">Transmembrane</keyword>
<keyword evidence="16" id="KW-1185">Reference proteome</keyword>
<evidence type="ECO:0000313" key="13">
    <source>
        <dbReference type="EMBL" id="RFU53468.1"/>
    </source>
</evidence>
<keyword evidence="4 8" id="KW-0732">Signal</keyword>
<dbReference type="Pfam" id="PF05737">
    <property type="entry name" value="Collagen_bind"/>
    <property type="match status" value="1"/>
</dbReference>
<evidence type="ECO:0000313" key="12">
    <source>
        <dbReference type="EMBL" id="RFU50696.1"/>
    </source>
</evidence>
<keyword evidence="7" id="KW-0472">Membrane</keyword>
<evidence type="ECO:0000256" key="7">
    <source>
        <dbReference type="SAM" id="Phobius"/>
    </source>
</evidence>
<accession>A0A346NAW4</accession>
<evidence type="ECO:0000259" key="9">
    <source>
        <dbReference type="Pfam" id="PF00746"/>
    </source>
</evidence>
<feature type="domain" description="Gram-positive cocci surface proteins LPxTG" evidence="9">
    <location>
        <begin position="422"/>
        <end position="448"/>
    </location>
</feature>
<feature type="chain" id="PRO_5044585521" evidence="8">
    <location>
        <begin position="31"/>
        <end position="465"/>
    </location>
</feature>
<keyword evidence="3" id="KW-0964">Secreted</keyword>
<evidence type="ECO:0000256" key="8">
    <source>
        <dbReference type="SAM" id="SignalP"/>
    </source>
</evidence>
<evidence type="ECO:0000313" key="11">
    <source>
        <dbReference type="EMBL" id="AXQ78159.1"/>
    </source>
</evidence>
<dbReference type="GO" id="GO:0005518">
    <property type="term" value="F:collagen binding"/>
    <property type="evidence" value="ECO:0007669"/>
    <property type="project" value="InterPro"/>
</dbReference>
<evidence type="ECO:0000256" key="5">
    <source>
        <dbReference type="ARBA" id="ARBA00023088"/>
    </source>
</evidence>
<dbReference type="InterPro" id="IPR008456">
    <property type="entry name" value="Collagen-bd_dom"/>
</dbReference>
<feature type="compositionally biased region" description="Low complexity" evidence="6">
    <location>
        <begin position="329"/>
        <end position="406"/>
    </location>
</feature>
<dbReference type="Proteomes" id="UP000262901">
    <property type="component" value="Unassembled WGS sequence"/>
</dbReference>
<dbReference type="Gene3D" id="2.60.40.1280">
    <property type="match status" value="1"/>
</dbReference>
<dbReference type="RefSeq" id="WP_116877923.1">
    <property type="nucleotide sequence ID" value="NZ_CP031733.1"/>
</dbReference>
<evidence type="ECO:0000256" key="2">
    <source>
        <dbReference type="ARBA" id="ARBA00022512"/>
    </source>
</evidence>
<evidence type="ECO:0000256" key="3">
    <source>
        <dbReference type="ARBA" id="ARBA00022525"/>
    </source>
</evidence>
<dbReference type="OrthoDB" id="1744455at2"/>
<evidence type="ECO:0000259" key="10">
    <source>
        <dbReference type="Pfam" id="PF05737"/>
    </source>
</evidence>
<dbReference type="EMBL" id="CP031733">
    <property type="protein sequence ID" value="AXQ78159.1"/>
    <property type="molecule type" value="Genomic_DNA"/>
</dbReference>